<keyword evidence="3" id="KW-0378">Hydrolase</keyword>
<dbReference type="EMBL" id="VFRQ01000012">
    <property type="protein sequence ID" value="TPE42466.1"/>
    <property type="molecule type" value="Genomic_DNA"/>
</dbReference>
<gene>
    <name evidence="3" type="ORF">FJM65_17825</name>
</gene>
<protein>
    <submittedName>
        <fullName evidence="3">Alpha/beta fold hydrolase</fullName>
    </submittedName>
</protein>
<evidence type="ECO:0000313" key="4">
    <source>
        <dbReference type="Proteomes" id="UP000316727"/>
    </source>
</evidence>
<reference evidence="3 4" key="1">
    <citation type="submission" date="2019-06" db="EMBL/GenBank/DDBJ databases">
        <title>A novel bacterium of genus Pontibacter, isolated from marine sediment.</title>
        <authorList>
            <person name="Huang H."/>
            <person name="Mo K."/>
            <person name="Hu Y."/>
        </authorList>
    </citation>
    <scope>NUCLEOTIDE SEQUENCE [LARGE SCALE GENOMIC DNA]</scope>
    <source>
        <strain evidence="3 4">HB172049</strain>
    </source>
</reference>
<dbReference type="OrthoDB" id="9777090at2"/>
<dbReference type="PANTHER" id="PTHR12277:SF81">
    <property type="entry name" value="PROTEIN ABHD13"/>
    <property type="match status" value="1"/>
</dbReference>
<dbReference type="GO" id="GO:0016787">
    <property type="term" value="F:hydrolase activity"/>
    <property type="evidence" value="ECO:0007669"/>
    <property type="project" value="UniProtKB-KW"/>
</dbReference>
<evidence type="ECO:0000259" key="2">
    <source>
        <dbReference type="Pfam" id="PF12146"/>
    </source>
</evidence>
<comment type="caution">
    <text evidence="3">The sequence shown here is derived from an EMBL/GenBank/DDBJ whole genome shotgun (WGS) entry which is preliminary data.</text>
</comment>
<organism evidence="3 4">
    <name type="scientific">Pontibacter mangrovi</name>
    <dbReference type="NCBI Taxonomy" id="2589816"/>
    <lineage>
        <taxon>Bacteria</taxon>
        <taxon>Pseudomonadati</taxon>
        <taxon>Bacteroidota</taxon>
        <taxon>Cytophagia</taxon>
        <taxon>Cytophagales</taxon>
        <taxon>Hymenobacteraceae</taxon>
        <taxon>Pontibacter</taxon>
    </lineage>
</organism>
<accession>A0A501WA61</accession>
<proteinExistence type="predicted"/>
<feature type="chain" id="PRO_5021244398" evidence="1">
    <location>
        <begin position="26"/>
        <end position="278"/>
    </location>
</feature>
<dbReference type="Pfam" id="PF12146">
    <property type="entry name" value="Hydrolase_4"/>
    <property type="match status" value="1"/>
</dbReference>
<dbReference type="PANTHER" id="PTHR12277">
    <property type="entry name" value="ALPHA/BETA HYDROLASE DOMAIN-CONTAINING PROTEIN"/>
    <property type="match status" value="1"/>
</dbReference>
<dbReference type="Gene3D" id="3.40.50.1820">
    <property type="entry name" value="alpha/beta hydrolase"/>
    <property type="match status" value="1"/>
</dbReference>
<dbReference type="Proteomes" id="UP000316727">
    <property type="component" value="Unassembled WGS sequence"/>
</dbReference>
<dbReference type="InterPro" id="IPR029058">
    <property type="entry name" value="AB_hydrolase_fold"/>
</dbReference>
<feature type="domain" description="Serine aminopeptidase S33" evidence="2">
    <location>
        <begin position="88"/>
        <end position="168"/>
    </location>
</feature>
<feature type="signal peptide" evidence="1">
    <location>
        <begin position="1"/>
        <end position="25"/>
    </location>
</feature>
<name>A0A501WA61_9BACT</name>
<keyword evidence="4" id="KW-1185">Reference proteome</keyword>
<sequence>MGMKRALIKSTLLLLFLALSFDCYAIKPAQEYVATPDSLGMRYEQQVLSTPDGYGLNTWLIQPSPEKDKKTTLVLSYADSGNMSYWLHHIKALSEAGYTVVAFDYRGFGKSSEFEIDPLHLYYNEFATDLATVLRWTKQNARGNRTGVLAFSMGTIVATIALQLEKADFLIGEGFVHAPSAYVARIKEIKGRDIALPAGADTYASKLRKLKCPMLLVAGEQDKFTTVADSEQIARQRGNREVLRHSGNHTEGFMTLTKKSFGDLYVKALMHFTQKLKG</sequence>
<dbReference type="InterPro" id="IPR022742">
    <property type="entry name" value="Hydrolase_4"/>
</dbReference>
<dbReference type="SUPFAM" id="SSF53474">
    <property type="entry name" value="alpha/beta-Hydrolases"/>
    <property type="match status" value="1"/>
</dbReference>
<keyword evidence="1" id="KW-0732">Signal</keyword>
<dbReference type="AlphaFoldDB" id="A0A501WA61"/>
<evidence type="ECO:0000256" key="1">
    <source>
        <dbReference type="SAM" id="SignalP"/>
    </source>
</evidence>
<evidence type="ECO:0000313" key="3">
    <source>
        <dbReference type="EMBL" id="TPE42466.1"/>
    </source>
</evidence>